<evidence type="ECO:0000256" key="6">
    <source>
        <dbReference type="PIRSR" id="PIRSR000097-3"/>
    </source>
</evidence>
<gene>
    <name evidence="8" type="ORF">IAC56_04335</name>
</gene>
<dbReference type="Pfam" id="PF00248">
    <property type="entry name" value="Aldo_ket_red"/>
    <property type="match status" value="1"/>
</dbReference>
<keyword evidence="3" id="KW-0560">Oxidoreductase</keyword>
<dbReference type="PRINTS" id="PR00069">
    <property type="entry name" value="ALDKETRDTASE"/>
</dbReference>
<evidence type="ECO:0000256" key="1">
    <source>
        <dbReference type="ARBA" id="ARBA00007905"/>
    </source>
</evidence>
<dbReference type="PANTHER" id="PTHR43827:SF3">
    <property type="entry name" value="NADP-DEPENDENT OXIDOREDUCTASE DOMAIN-CONTAINING PROTEIN"/>
    <property type="match status" value="1"/>
</dbReference>
<dbReference type="PIRSF" id="PIRSF000097">
    <property type="entry name" value="AKR"/>
    <property type="match status" value="1"/>
</dbReference>
<feature type="domain" description="NADP-dependent oxidoreductase" evidence="7">
    <location>
        <begin position="24"/>
        <end position="261"/>
    </location>
</feature>
<dbReference type="FunFam" id="3.20.20.100:FF:000015">
    <property type="entry name" value="Oxidoreductase, aldo/keto reductase family"/>
    <property type="match status" value="1"/>
</dbReference>
<dbReference type="InterPro" id="IPR036812">
    <property type="entry name" value="NAD(P)_OxRdtase_dom_sf"/>
</dbReference>
<dbReference type="InterPro" id="IPR018170">
    <property type="entry name" value="Aldo/ket_reductase_CS"/>
</dbReference>
<name>A0A9D1LG37_9BURK</name>
<reference evidence="8" key="1">
    <citation type="submission" date="2020-10" db="EMBL/GenBank/DDBJ databases">
        <authorList>
            <person name="Gilroy R."/>
        </authorList>
    </citation>
    <scope>NUCLEOTIDE SEQUENCE</scope>
    <source>
        <strain evidence="8">7463</strain>
    </source>
</reference>
<evidence type="ECO:0000256" key="5">
    <source>
        <dbReference type="PIRSR" id="PIRSR000097-2"/>
    </source>
</evidence>
<dbReference type="InterPro" id="IPR023210">
    <property type="entry name" value="NADP_OxRdtase_dom"/>
</dbReference>
<dbReference type="PANTHER" id="PTHR43827">
    <property type="entry name" value="2,5-DIKETO-D-GLUCONIC ACID REDUCTASE"/>
    <property type="match status" value="1"/>
</dbReference>
<protein>
    <submittedName>
        <fullName evidence="8">Aldo/keto reductase</fullName>
    </submittedName>
</protein>
<dbReference type="InterPro" id="IPR020471">
    <property type="entry name" value="AKR"/>
</dbReference>
<accession>A0A9D1LG37</accession>
<feature type="active site" description="Proton donor" evidence="4">
    <location>
        <position position="52"/>
    </location>
</feature>
<dbReference type="AlphaFoldDB" id="A0A9D1LG37"/>
<dbReference type="Gene3D" id="3.20.20.100">
    <property type="entry name" value="NADP-dependent oxidoreductase domain"/>
    <property type="match status" value="1"/>
</dbReference>
<dbReference type="PROSITE" id="PS00798">
    <property type="entry name" value="ALDOKETO_REDUCTASE_1"/>
    <property type="match status" value="1"/>
</dbReference>
<evidence type="ECO:0000259" key="7">
    <source>
        <dbReference type="Pfam" id="PF00248"/>
    </source>
</evidence>
<keyword evidence="2" id="KW-0521">NADP</keyword>
<feature type="site" description="Lowers pKa of active site Tyr" evidence="6">
    <location>
        <position position="77"/>
    </location>
</feature>
<organism evidence="8 9">
    <name type="scientific">Candidatus Aphodousia faecigallinarum</name>
    <dbReference type="NCBI Taxonomy" id="2840677"/>
    <lineage>
        <taxon>Bacteria</taxon>
        <taxon>Pseudomonadati</taxon>
        <taxon>Pseudomonadota</taxon>
        <taxon>Betaproteobacteria</taxon>
        <taxon>Burkholderiales</taxon>
        <taxon>Sutterellaceae</taxon>
        <taxon>Sutterellaceae incertae sedis</taxon>
        <taxon>Candidatus Aphodousia</taxon>
    </lineage>
</organism>
<dbReference type="Proteomes" id="UP000824083">
    <property type="component" value="Unassembled WGS sequence"/>
</dbReference>
<feature type="binding site" evidence="5">
    <location>
        <position position="110"/>
    </location>
    <ligand>
        <name>substrate</name>
    </ligand>
</feature>
<evidence type="ECO:0000256" key="4">
    <source>
        <dbReference type="PIRSR" id="PIRSR000097-1"/>
    </source>
</evidence>
<dbReference type="GO" id="GO:0016616">
    <property type="term" value="F:oxidoreductase activity, acting on the CH-OH group of donors, NAD or NADP as acceptor"/>
    <property type="evidence" value="ECO:0007669"/>
    <property type="project" value="UniProtKB-ARBA"/>
</dbReference>
<evidence type="ECO:0000256" key="3">
    <source>
        <dbReference type="ARBA" id="ARBA00023002"/>
    </source>
</evidence>
<dbReference type="SUPFAM" id="SSF51430">
    <property type="entry name" value="NAD(P)-linked oxidoreductase"/>
    <property type="match status" value="1"/>
</dbReference>
<comment type="similarity">
    <text evidence="1">Belongs to the aldo/keto reductase family.</text>
</comment>
<sequence length="286" mass="31832">MSLQDQLTTINGIIVPTIAYGVYQVKDAAQCQKAVEDALAVGYRALDTAASYGNESAVGAAIKASGIKREELFVTTKLWLEDATEEGAKRAASRSLELLGLDYLDSYLIHQPIGDVFGAWRAMSRLHQEGVLRRIGVSNFAPDRLLDFWYHNEVKPMINQIEINPFCQNEEAIKIMSDIGVAPQAWAPLAEGKNGLFTHPVLSTIAQKHHVSVAQVVLRYVMMLGASVVVKSVHSNRMEENLKSTAVVLDAEDMAEIKKLDTKTSQFFSHRDPAIIRWMCERHIEH</sequence>
<dbReference type="EMBL" id="DVMY01000071">
    <property type="protein sequence ID" value="HIU37481.1"/>
    <property type="molecule type" value="Genomic_DNA"/>
</dbReference>
<evidence type="ECO:0000313" key="9">
    <source>
        <dbReference type="Proteomes" id="UP000824083"/>
    </source>
</evidence>
<evidence type="ECO:0000256" key="2">
    <source>
        <dbReference type="ARBA" id="ARBA00022857"/>
    </source>
</evidence>
<proteinExistence type="inferred from homology"/>
<reference evidence="8" key="2">
    <citation type="journal article" date="2021" name="PeerJ">
        <title>Extensive microbial diversity within the chicken gut microbiome revealed by metagenomics and culture.</title>
        <authorList>
            <person name="Gilroy R."/>
            <person name="Ravi A."/>
            <person name="Getino M."/>
            <person name="Pursley I."/>
            <person name="Horton D.L."/>
            <person name="Alikhan N.F."/>
            <person name="Baker D."/>
            <person name="Gharbi K."/>
            <person name="Hall N."/>
            <person name="Watson M."/>
            <person name="Adriaenssens E.M."/>
            <person name="Foster-Nyarko E."/>
            <person name="Jarju S."/>
            <person name="Secka A."/>
            <person name="Antonio M."/>
            <person name="Oren A."/>
            <person name="Chaudhuri R.R."/>
            <person name="La Ragione R."/>
            <person name="Hildebrand F."/>
            <person name="Pallen M.J."/>
        </authorList>
    </citation>
    <scope>NUCLEOTIDE SEQUENCE</scope>
    <source>
        <strain evidence="8">7463</strain>
    </source>
</reference>
<comment type="caution">
    <text evidence="8">The sequence shown here is derived from an EMBL/GenBank/DDBJ whole genome shotgun (WGS) entry which is preliminary data.</text>
</comment>
<evidence type="ECO:0000313" key="8">
    <source>
        <dbReference type="EMBL" id="HIU37481.1"/>
    </source>
</evidence>